<accession>A0ABR0FB45</accession>
<evidence type="ECO:0000259" key="12">
    <source>
        <dbReference type="PROSITE" id="PS00497"/>
    </source>
</evidence>
<evidence type="ECO:0000313" key="15">
    <source>
        <dbReference type="Proteomes" id="UP001322138"/>
    </source>
</evidence>
<dbReference type="GeneID" id="87900929"/>
<comment type="caution">
    <text evidence="14">The sequence shown here is derived from an EMBL/GenBank/DDBJ whole genome shotgun (WGS) entry which is preliminary data.</text>
</comment>
<comment type="catalytic activity">
    <reaction evidence="9">
        <text>2 L-dopa + O2 = 2 L-dopaquinone + 2 H2O</text>
        <dbReference type="Rhea" id="RHEA:34287"/>
        <dbReference type="ChEBI" id="CHEBI:15377"/>
        <dbReference type="ChEBI" id="CHEBI:15379"/>
        <dbReference type="ChEBI" id="CHEBI:57504"/>
        <dbReference type="ChEBI" id="CHEBI:57924"/>
        <dbReference type="EC" id="1.14.18.1"/>
    </reaction>
</comment>
<dbReference type="InterPro" id="IPR050316">
    <property type="entry name" value="Tyrosinase/Hemocyanin"/>
</dbReference>
<name>A0ABR0FB45_9PEZI</name>
<evidence type="ECO:0000256" key="3">
    <source>
        <dbReference type="ARBA" id="ARBA00011906"/>
    </source>
</evidence>
<sequence length="694" mass="79784">MSDERPSHVVIQGILPKEAPGIRREFSDWAKDHENNIQVSLFIRALQKFYDTPYTETLSYFQVAGIHGYPGNLKWDGAVAPPHDRDARHYIYCTHNHFNFPTWHRPYMVLFEETLWKLMGEVIEKNLEFHDDADKKLWLEERNKWRLPYWDWALNSAQGKVPDLFVPYSIKIRQPVGKGGSQQESENVPNPLARFQVKENGVPIKMGKLPKKYRVDSVQLGDGSYLPWAECSGTSRWGIKPHTQPDEWTEGVNKTEMIAPAINNHEWYFSPDKRKPEDQKKREEAIFKHPVGDLLHRLFKIDNWEDFSSTRVSQAPSDIDWEKWVSLEYVHNNLHGFIGGDGVEGIGHMQNVPSAAFDPIFYMHHCNIDRITAIWQTLHEGVWFENDVLAERELYPFRGPKLDGEIDYFTSNDVRDWTRFGYQYEILELRDGETEVGRKRRINEFIDKSYFSTAQVLLKDEGHLFHDGSDIESFAARNEFEDYIIDVIYDRQVIPLTFYALNGDPYIIHFFLGAPVPQPESNGVAAKITFKSPKHVGMVYNFSTPWLGNGNNTESAMSDVESDGEEPEPESDQPTCGNCVSQQAENILSNAMIPLTIPLYNAAADKDIEGLENIHPDQVRDFLANELTWVAVSTNGTIIPWERLPKTKVFVLKGKAKHYTENSKLSSYKEYDALGHITHNKPAGASHADYGQYA</sequence>
<protein>
    <recommendedName>
        <fullName evidence="3">tyrosinase</fullName>
        <ecNumber evidence="3">1.14.18.1</ecNumber>
    </recommendedName>
</protein>
<comment type="similarity">
    <text evidence="2">Belongs to the tyrosinase family.</text>
</comment>
<keyword evidence="8" id="KW-0470">Melanin biosynthesis</keyword>
<evidence type="ECO:0000256" key="11">
    <source>
        <dbReference type="SAM" id="MobiDB-lite"/>
    </source>
</evidence>
<dbReference type="Pfam" id="PF00264">
    <property type="entry name" value="Tyrosinase"/>
    <property type="match status" value="1"/>
</dbReference>
<feature type="domain" description="Tyrosinase copper-binding" evidence="13">
    <location>
        <begin position="358"/>
        <end position="369"/>
    </location>
</feature>
<dbReference type="InterPro" id="IPR002227">
    <property type="entry name" value="Tyrosinase_Cu-bd"/>
</dbReference>
<dbReference type="PANTHER" id="PTHR11474">
    <property type="entry name" value="TYROSINASE FAMILY MEMBER"/>
    <property type="match status" value="1"/>
</dbReference>
<dbReference type="EC" id="1.14.18.1" evidence="3"/>
<organism evidence="14 15">
    <name type="scientific">Podospora bellae-mahoneyi</name>
    <dbReference type="NCBI Taxonomy" id="2093777"/>
    <lineage>
        <taxon>Eukaryota</taxon>
        <taxon>Fungi</taxon>
        <taxon>Dikarya</taxon>
        <taxon>Ascomycota</taxon>
        <taxon>Pezizomycotina</taxon>
        <taxon>Sordariomycetes</taxon>
        <taxon>Sordariomycetidae</taxon>
        <taxon>Sordariales</taxon>
        <taxon>Podosporaceae</taxon>
        <taxon>Podospora</taxon>
    </lineage>
</organism>
<dbReference type="PROSITE" id="PS00498">
    <property type="entry name" value="TYROSINASE_2"/>
    <property type="match status" value="1"/>
</dbReference>
<feature type="domain" description="Tyrosinase copper-binding" evidence="12">
    <location>
        <begin position="95"/>
        <end position="112"/>
    </location>
</feature>
<dbReference type="EMBL" id="JAFFGZ010000008">
    <property type="protein sequence ID" value="KAK4641213.1"/>
    <property type="molecule type" value="Genomic_DNA"/>
</dbReference>
<dbReference type="SUPFAM" id="SSF48056">
    <property type="entry name" value="Di-copper centre-containing domain"/>
    <property type="match status" value="1"/>
</dbReference>
<dbReference type="Proteomes" id="UP001322138">
    <property type="component" value="Unassembled WGS sequence"/>
</dbReference>
<reference evidence="14 15" key="1">
    <citation type="journal article" date="2023" name="bioRxiv">
        <title>High-quality genome assemblies of four members of thePodospora anserinaspecies complex.</title>
        <authorList>
            <person name="Ament-Velasquez S.L."/>
            <person name="Vogan A.A."/>
            <person name="Wallerman O."/>
            <person name="Hartmann F."/>
            <person name="Gautier V."/>
            <person name="Silar P."/>
            <person name="Giraud T."/>
            <person name="Johannesson H."/>
        </authorList>
    </citation>
    <scope>NUCLEOTIDE SEQUENCE [LARGE SCALE GENOMIC DNA]</scope>
    <source>
        <strain evidence="14 15">CBS 112042</strain>
    </source>
</reference>
<dbReference type="InterPro" id="IPR041640">
    <property type="entry name" value="Tyrosinase_C"/>
</dbReference>
<evidence type="ECO:0000256" key="9">
    <source>
        <dbReference type="ARBA" id="ARBA00048233"/>
    </source>
</evidence>
<comment type="cofactor">
    <cofactor evidence="1">
        <name>Cu(2+)</name>
        <dbReference type="ChEBI" id="CHEBI:29036"/>
    </cofactor>
</comment>
<dbReference type="RefSeq" id="XP_062730189.1">
    <property type="nucleotide sequence ID" value="XM_062881447.1"/>
</dbReference>
<comment type="catalytic activity">
    <reaction evidence="10">
        <text>L-tyrosine + O2 = L-dopaquinone + H2O</text>
        <dbReference type="Rhea" id="RHEA:18117"/>
        <dbReference type="ChEBI" id="CHEBI:15377"/>
        <dbReference type="ChEBI" id="CHEBI:15379"/>
        <dbReference type="ChEBI" id="CHEBI:57924"/>
        <dbReference type="ChEBI" id="CHEBI:58315"/>
        <dbReference type="EC" id="1.14.18.1"/>
    </reaction>
</comment>
<evidence type="ECO:0000256" key="10">
    <source>
        <dbReference type="ARBA" id="ARBA00048881"/>
    </source>
</evidence>
<keyword evidence="6" id="KW-0186">Copper</keyword>
<evidence type="ECO:0000256" key="4">
    <source>
        <dbReference type="ARBA" id="ARBA00022723"/>
    </source>
</evidence>
<evidence type="ECO:0000256" key="7">
    <source>
        <dbReference type="ARBA" id="ARBA00023033"/>
    </source>
</evidence>
<evidence type="ECO:0000313" key="14">
    <source>
        <dbReference type="EMBL" id="KAK4641213.1"/>
    </source>
</evidence>
<dbReference type="PANTHER" id="PTHR11474:SF76">
    <property type="entry name" value="SHKT DOMAIN-CONTAINING PROTEIN"/>
    <property type="match status" value="1"/>
</dbReference>
<gene>
    <name evidence="14" type="ORF">QC761_610400</name>
</gene>
<evidence type="ECO:0000256" key="8">
    <source>
        <dbReference type="ARBA" id="ARBA00023101"/>
    </source>
</evidence>
<keyword evidence="15" id="KW-1185">Reference proteome</keyword>
<dbReference type="Pfam" id="PF18132">
    <property type="entry name" value="Tyrosinase_C"/>
    <property type="match status" value="1"/>
</dbReference>
<evidence type="ECO:0000256" key="1">
    <source>
        <dbReference type="ARBA" id="ARBA00001973"/>
    </source>
</evidence>
<evidence type="ECO:0000256" key="6">
    <source>
        <dbReference type="ARBA" id="ARBA00023008"/>
    </source>
</evidence>
<dbReference type="PROSITE" id="PS00497">
    <property type="entry name" value="TYROSINASE_1"/>
    <property type="match status" value="1"/>
</dbReference>
<dbReference type="InterPro" id="IPR008922">
    <property type="entry name" value="Di-copper_centre_dom_sf"/>
</dbReference>
<evidence type="ECO:0000256" key="2">
    <source>
        <dbReference type="ARBA" id="ARBA00009928"/>
    </source>
</evidence>
<dbReference type="PRINTS" id="PR00092">
    <property type="entry name" value="TYROSINASE"/>
</dbReference>
<keyword evidence="4" id="KW-0479">Metal-binding</keyword>
<keyword evidence="5" id="KW-0560">Oxidoreductase</keyword>
<dbReference type="Gene3D" id="1.10.1280.10">
    <property type="entry name" value="Di-copper center containing domain from catechol oxidase"/>
    <property type="match status" value="1"/>
</dbReference>
<feature type="compositionally biased region" description="Acidic residues" evidence="11">
    <location>
        <begin position="560"/>
        <end position="571"/>
    </location>
</feature>
<dbReference type="Gene3D" id="2.60.310.20">
    <property type="match status" value="1"/>
</dbReference>
<keyword evidence="7" id="KW-0503">Monooxygenase</keyword>
<feature type="region of interest" description="Disordered" evidence="11">
    <location>
        <begin position="550"/>
        <end position="577"/>
    </location>
</feature>
<proteinExistence type="inferred from homology"/>
<evidence type="ECO:0000256" key="5">
    <source>
        <dbReference type="ARBA" id="ARBA00023002"/>
    </source>
</evidence>
<evidence type="ECO:0000259" key="13">
    <source>
        <dbReference type="PROSITE" id="PS00498"/>
    </source>
</evidence>